<dbReference type="Proteomes" id="UP000233256">
    <property type="component" value="Unassembled WGS sequence"/>
</dbReference>
<keyword evidence="1" id="KW-0812">Transmembrane</keyword>
<feature type="transmembrane region" description="Helical" evidence="1">
    <location>
        <begin position="165"/>
        <end position="184"/>
    </location>
</feature>
<keyword evidence="1" id="KW-1133">Transmembrane helix</keyword>
<evidence type="ECO:0000313" key="2">
    <source>
        <dbReference type="EMBL" id="PKK90098.1"/>
    </source>
</evidence>
<dbReference type="AlphaFoldDB" id="A0A2N1PP38"/>
<reference evidence="2 3" key="1">
    <citation type="journal article" date="2017" name="ISME J.">
        <title>Potential for microbial H2 and metal transformations associated with novel bacteria and archaea in deep terrestrial subsurface sediments.</title>
        <authorList>
            <person name="Hernsdorf A.W."/>
            <person name="Amano Y."/>
            <person name="Miyakawa K."/>
            <person name="Ise K."/>
            <person name="Suzuki Y."/>
            <person name="Anantharaman K."/>
            <person name="Probst A."/>
            <person name="Burstein D."/>
            <person name="Thomas B.C."/>
            <person name="Banfield J.F."/>
        </authorList>
    </citation>
    <scope>NUCLEOTIDE SEQUENCE [LARGE SCALE GENOMIC DNA]</scope>
    <source>
        <strain evidence="2">HGW-Wallbacteria-1</strain>
    </source>
</reference>
<name>A0A2N1PP38_9BACT</name>
<evidence type="ECO:0000313" key="3">
    <source>
        <dbReference type="Proteomes" id="UP000233256"/>
    </source>
</evidence>
<evidence type="ECO:0000256" key="1">
    <source>
        <dbReference type="SAM" id="Phobius"/>
    </source>
</evidence>
<organism evidence="2 3">
    <name type="scientific">Candidatus Wallbacteria bacterium HGW-Wallbacteria-1</name>
    <dbReference type="NCBI Taxonomy" id="2013854"/>
    <lineage>
        <taxon>Bacteria</taxon>
        <taxon>Candidatus Walliibacteriota</taxon>
    </lineage>
</organism>
<accession>A0A2N1PP38</accession>
<dbReference type="EMBL" id="PGXC01000008">
    <property type="protein sequence ID" value="PKK90098.1"/>
    <property type="molecule type" value="Genomic_DNA"/>
</dbReference>
<dbReference type="Pfam" id="PF19451">
    <property type="entry name" value="DUF5989"/>
    <property type="match status" value="1"/>
</dbReference>
<feature type="transmembrane region" description="Helical" evidence="1">
    <location>
        <begin position="46"/>
        <end position="67"/>
    </location>
</feature>
<protein>
    <submittedName>
        <fullName evidence="2">Uncharacterized protein</fullName>
    </submittedName>
</protein>
<dbReference type="InterPro" id="IPR046031">
    <property type="entry name" value="DUF5989"/>
</dbReference>
<feature type="transmembrane region" description="Helical" evidence="1">
    <location>
        <begin position="87"/>
        <end position="111"/>
    </location>
</feature>
<proteinExistence type="predicted"/>
<feature type="transmembrane region" description="Helical" evidence="1">
    <location>
        <begin position="22"/>
        <end position="39"/>
    </location>
</feature>
<keyword evidence="1" id="KW-0472">Membrane</keyword>
<comment type="caution">
    <text evidence="2">The sequence shown here is derived from an EMBL/GenBank/DDBJ whole genome shotgun (WGS) entry which is preliminary data.</text>
</comment>
<sequence length="197" mass="23496">MDLDFSNFSFLESRCKDDQRKVYFFGSFIVLILGVFGSFKIYDKNLIGGFIFHFLSGIFFLWMFFFLESFKTVFRLVMKFTSLIGSLFQTLFLIVAFYLIFTPMGLIISLFREDEAKKFRDPSTFSYWKTHEKSTRESYFSSFKKYTVLVMIFEFYRFLGERKKYWLLPVIIFLTVLGAIMIYAESSVLAPFIYTLF</sequence>
<gene>
    <name evidence="2" type="ORF">CVV64_11305</name>
</gene>